<evidence type="ECO:0000256" key="3">
    <source>
        <dbReference type="ARBA" id="ARBA00023186"/>
    </source>
</evidence>
<feature type="compositionally biased region" description="Acidic residues" evidence="4">
    <location>
        <begin position="643"/>
        <end position="657"/>
    </location>
</feature>
<dbReference type="PANTHER" id="PTHR45639:SF3">
    <property type="entry name" value="HYPOXIA UP-REGULATED PROTEIN 1"/>
    <property type="match status" value="1"/>
</dbReference>
<dbReference type="Gene3D" id="3.90.640.10">
    <property type="entry name" value="Actin, Chain A, domain 4"/>
    <property type="match status" value="1"/>
</dbReference>
<dbReference type="SUPFAM" id="SSF53067">
    <property type="entry name" value="Actin-like ATPase domain"/>
    <property type="match status" value="2"/>
</dbReference>
<evidence type="ECO:0000256" key="4">
    <source>
        <dbReference type="SAM" id="MobiDB-lite"/>
    </source>
</evidence>
<dbReference type="Pfam" id="PF00012">
    <property type="entry name" value="HSP70"/>
    <property type="match status" value="1"/>
</dbReference>
<feature type="compositionally biased region" description="Basic and acidic residues" evidence="4">
    <location>
        <begin position="609"/>
        <end position="642"/>
    </location>
</feature>
<dbReference type="AlphaFoldDB" id="A0A9Q9FCR3"/>
<protein>
    <submittedName>
        <fullName evidence="5">Heat shock protein-like SSE1</fullName>
    </submittedName>
</protein>
<accession>A0A9Q9FCR3</accession>
<evidence type="ECO:0000256" key="1">
    <source>
        <dbReference type="ARBA" id="ARBA00022741"/>
    </source>
</evidence>
<dbReference type="GO" id="GO:0005524">
    <property type="term" value="F:ATP binding"/>
    <property type="evidence" value="ECO:0007669"/>
    <property type="project" value="UniProtKB-KW"/>
</dbReference>
<dbReference type="Proteomes" id="UP001059546">
    <property type="component" value="Chromosome XI"/>
</dbReference>
<evidence type="ECO:0000256" key="2">
    <source>
        <dbReference type="ARBA" id="ARBA00022840"/>
    </source>
</evidence>
<sequence length="657" mass="74990">MEFIGIDIGNYKTVIASSKDNGKVYGDEQGKRSIKTIMELSTPIRRFGNGVTNDTESTLEVRSRSFRDFLSDKKGWGDLAMFMKYLDRVVKKNTPTHPPICMTVPVYFKEKERRILMDIASAVDFKLEGLIVDVSAMGMFGCVRRESMPNEFLLLDFGFSKTTAGLFSFEKNVFKPLYVKAMKVGSMQFDEKLIDIIVEKHSLERNKLVREKIKRNLDKIKTTLNSTRNCSIQLFITENPLEVSVSQDEYRKAVEAYLNELNEFVDSVIEETKFSGVTEVIGGNSISFLIKEMLNGKFECQATLDVSESAAIGAALGMACRSLRARYLLHDIVGREVSIRIQGEDVNPTVIFSPTELVEGNPKIVTYNRKGSFTIEILEDGEVVSTLEVEKPETDEAKAIHVSFSIGKFGTICVNSVECEETIDYRYKPFKMSEIDIDDIKALEAKYRNEELGLERIGGMRNELETMAVGLGDVLYNKFNKIITEEELNSVKEIAMDLFDMPQSETVGQEEEVRNGILSKLEFVSKKLVDYKDSIIEDLEKHRDTINEFRKEHSKVFTPSIYKLQGLLYKLDEFIKSFDLNLFNVESFDENFITEVRRDIQKYLEKAKAEVEEKRKEAEEKEKKERDSKEKSEEDVKGAPSDKEDDNEESDVASIDE</sequence>
<dbReference type="InterPro" id="IPR043129">
    <property type="entry name" value="ATPase_NBD"/>
</dbReference>
<dbReference type="GO" id="GO:0140662">
    <property type="term" value="F:ATP-dependent protein folding chaperone"/>
    <property type="evidence" value="ECO:0007669"/>
    <property type="project" value="InterPro"/>
</dbReference>
<dbReference type="Gene3D" id="3.30.420.40">
    <property type="match status" value="2"/>
</dbReference>
<keyword evidence="3" id="KW-0143">Chaperone</keyword>
<organism evidence="5 6">
    <name type="scientific">Encephalitozoon hellem</name>
    <name type="common">Microsporidian parasite</name>
    <dbReference type="NCBI Taxonomy" id="27973"/>
    <lineage>
        <taxon>Eukaryota</taxon>
        <taxon>Fungi</taxon>
        <taxon>Fungi incertae sedis</taxon>
        <taxon>Microsporidia</taxon>
        <taxon>Unikaryonidae</taxon>
        <taxon>Encephalitozoon</taxon>
    </lineage>
</organism>
<keyword evidence="1" id="KW-0547">Nucleotide-binding</keyword>
<dbReference type="GO" id="GO:0030968">
    <property type="term" value="P:endoplasmic reticulum unfolded protein response"/>
    <property type="evidence" value="ECO:0007669"/>
    <property type="project" value="TreeGrafter"/>
</dbReference>
<feature type="region of interest" description="Disordered" evidence="4">
    <location>
        <begin position="609"/>
        <end position="657"/>
    </location>
</feature>
<proteinExistence type="predicted"/>
<dbReference type="InterPro" id="IPR013126">
    <property type="entry name" value="Hsp_70_fam"/>
</dbReference>
<evidence type="ECO:0000313" key="5">
    <source>
        <dbReference type="EMBL" id="UTX44455.1"/>
    </source>
</evidence>
<name>A0A9Q9FCR3_ENCHE</name>
<dbReference type="GO" id="GO:0034663">
    <property type="term" value="C:endoplasmic reticulum chaperone complex"/>
    <property type="evidence" value="ECO:0007669"/>
    <property type="project" value="TreeGrafter"/>
</dbReference>
<keyword evidence="5" id="KW-0346">Stress response</keyword>
<keyword evidence="2" id="KW-0067">ATP-binding</keyword>
<evidence type="ECO:0000313" key="6">
    <source>
        <dbReference type="Proteomes" id="UP001059546"/>
    </source>
</evidence>
<reference evidence="5" key="1">
    <citation type="submission" date="2021-05" db="EMBL/GenBank/DDBJ databases">
        <title>Encephalitozoon hellem ATCC 50604 Complete Genome.</title>
        <authorList>
            <person name="Mascarenhas dos Santos A.C."/>
            <person name="Julian A.T."/>
            <person name="Pombert J.-F."/>
        </authorList>
    </citation>
    <scope>NUCLEOTIDE SEQUENCE</scope>
    <source>
        <strain evidence="5">ATCC 50604</strain>
    </source>
</reference>
<dbReference type="EMBL" id="CP075157">
    <property type="protein sequence ID" value="UTX44455.1"/>
    <property type="molecule type" value="Genomic_DNA"/>
</dbReference>
<gene>
    <name evidence="5" type="ORF">GPU96_11g22590</name>
</gene>
<dbReference type="PANTHER" id="PTHR45639">
    <property type="entry name" value="HSC70CB, ISOFORM G-RELATED"/>
    <property type="match status" value="1"/>
</dbReference>